<dbReference type="GO" id="GO:0019898">
    <property type="term" value="C:extrinsic component of membrane"/>
    <property type="evidence" value="ECO:0007669"/>
    <property type="project" value="InterPro"/>
</dbReference>
<accession>A0AAX3M6E1</accession>
<dbReference type="KEGG" id="pka:PQ456_05735"/>
<name>A0AAX3M6E1_9BACL</name>
<dbReference type="AlphaFoldDB" id="A0AAX3M6E1"/>
<evidence type="ECO:0000313" key="4">
    <source>
        <dbReference type="Proteomes" id="UP001220509"/>
    </source>
</evidence>
<dbReference type="Gene3D" id="3.40.1000.10">
    <property type="entry name" value="Mog1/PsbP, alpha/beta/alpha sandwich"/>
    <property type="match status" value="1"/>
</dbReference>
<reference evidence="3 4" key="1">
    <citation type="submission" date="2023-02" db="EMBL/GenBank/DDBJ databases">
        <title>Genome sequence of Paenibacillus kyungheensis KACC 18744.</title>
        <authorList>
            <person name="Kim S."/>
            <person name="Heo J."/>
            <person name="Kwon S.-W."/>
        </authorList>
    </citation>
    <scope>NUCLEOTIDE SEQUENCE [LARGE SCALE GENOMIC DNA]</scope>
    <source>
        <strain evidence="3 4">KACC 18744</strain>
    </source>
</reference>
<dbReference type="Pfam" id="PF01789">
    <property type="entry name" value="PsbP"/>
    <property type="match status" value="1"/>
</dbReference>
<feature type="domain" description="PsbP C-terminal" evidence="2">
    <location>
        <begin position="49"/>
        <end position="197"/>
    </location>
</feature>
<sequence>MYKKIVPVILLSVALTACGSANKEATPATESNTVATNESATTAQATTTEFKTYDADLFSIDYPASWKEYDTSNLNQPSVQIAFVDPAPKAKFADNLNVTMEASNITAKANSEQLIKFYETSATYMENFKLIEYKDNDNNSGVLVGEYTQPETKENVVLTQYLVPSNGNFYAISLSLGKASYDNGGKAMVDQMIESFTLNDETNTNNEVTAEQATSSAQTVTADMMTEVVPNVVADGALDDSTYNYIVDNSNLFPATTAADKKLAKAEVDSTITSKHLFKNINPYLDTMVSLTGDIIQVQEQETAYGTVATIHISDENDNSIVGIYKGSTGDILDGDNVTMRGVPTASYSFENVGGGTTNAVLLTVSTIQKN</sequence>
<proteinExistence type="predicted"/>
<organism evidence="3 4">
    <name type="scientific">Paenibacillus kyungheensis</name>
    <dbReference type="NCBI Taxonomy" id="1452732"/>
    <lineage>
        <taxon>Bacteria</taxon>
        <taxon>Bacillati</taxon>
        <taxon>Bacillota</taxon>
        <taxon>Bacilli</taxon>
        <taxon>Bacillales</taxon>
        <taxon>Paenibacillaceae</taxon>
        <taxon>Paenibacillus</taxon>
    </lineage>
</organism>
<dbReference type="GO" id="GO:0005509">
    <property type="term" value="F:calcium ion binding"/>
    <property type="evidence" value="ECO:0007669"/>
    <property type="project" value="InterPro"/>
</dbReference>
<keyword evidence="4" id="KW-1185">Reference proteome</keyword>
<feature type="chain" id="PRO_5043388078" evidence="1">
    <location>
        <begin position="20"/>
        <end position="371"/>
    </location>
</feature>
<dbReference type="PROSITE" id="PS51257">
    <property type="entry name" value="PROKAR_LIPOPROTEIN"/>
    <property type="match status" value="1"/>
</dbReference>
<keyword evidence="1" id="KW-0732">Signal</keyword>
<evidence type="ECO:0000256" key="1">
    <source>
        <dbReference type="SAM" id="SignalP"/>
    </source>
</evidence>
<gene>
    <name evidence="3" type="ORF">PQ456_05735</name>
</gene>
<feature type="signal peptide" evidence="1">
    <location>
        <begin position="1"/>
        <end position="19"/>
    </location>
</feature>
<evidence type="ECO:0000313" key="3">
    <source>
        <dbReference type="EMBL" id="WCT57021.1"/>
    </source>
</evidence>
<dbReference type="RefSeq" id="WP_273615278.1">
    <property type="nucleotide sequence ID" value="NZ_CP117416.1"/>
</dbReference>
<evidence type="ECO:0000259" key="2">
    <source>
        <dbReference type="Pfam" id="PF01789"/>
    </source>
</evidence>
<dbReference type="InterPro" id="IPR002683">
    <property type="entry name" value="PsbP_C"/>
</dbReference>
<dbReference type="Proteomes" id="UP001220509">
    <property type="component" value="Chromosome"/>
</dbReference>
<dbReference type="GO" id="GO:0015979">
    <property type="term" value="P:photosynthesis"/>
    <property type="evidence" value="ECO:0007669"/>
    <property type="project" value="InterPro"/>
</dbReference>
<protein>
    <submittedName>
        <fullName evidence="3">PsbP-related protein</fullName>
    </submittedName>
</protein>
<dbReference type="GO" id="GO:0009654">
    <property type="term" value="C:photosystem II oxygen evolving complex"/>
    <property type="evidence" value="ECO:0007669"/>
    <property type="project" value="InterPro"/>
</dbReference>
<dbReference type="EMBL" id="CP117416">
    <property type="protein sequence ID" value="WCT57021.1"/>
    <property type="molecule type" value="Genomic_DNA"/>
</dbReference>